<name>A0A7X1ZD05_9PROT</name>
<proteinExistence type="predicted"/>
<dbReference type="InterPro" id="IPR014942">
    <property type="entry name" value="AbiEii"/>
</dbReference>
<evidence type="ECO:0000313" key="1">
    <source>
        <dbReference type="EMBL" id="MQX36072.1"/>
    </source>
</evidence>
<keyword evidence="2" id="KW-1185">Reference proteome</keyword>
<dbReference type="AlphaFoldDB" id="A0A7X1ZD05"/>
<dbReference type="OrthoDB" id="7305331at2"/>
<accession>A0A7X1ZD05</accession>
<sequence>MPALRALPPEVTWTLGGGTALALTLNHRVSYDIDVFFETASALRLLSPQRNALVRALSDRWQEPGNYLKIEGADGDIDILVAMTLTEEATRSFMLDGQAVAVETPAEILAKKFRYRGSMFQVRDIFDALAIVDGSPTDFAQAVRADPGGARRARDRIARIAPRYREEIGEAVNPTETGAALLDRDPMTVVDAITRSLNA</sequence>
<organism evidence="1 2">
    <name type="scientific">Roseospira navarrensis</name>
    <dbReference type="NCBI Taxonomy" id="140058"/>
    <lineage>
        <taxon>Bacteria</taxon>
        <taxon>Pseudomonadati</taxon>
        <taxon>Pseudomonadota</taxon>
        <taxon>Alphaproteobacteria</taxon>
        <taxon>Rhodospirillales</taxon>
        <taxon>Rhodospirillaceae</taxon>
        <taxon>Roseospira</taxon>
    </lineage>
</organism>
<comment type="caution">
    <text evidence="1">The sequence shown here is derived from an EMBL/GenBank/DDBJ whole genome shotgun (WGS) entry which is preliminary data.</text>
</comment>
<dbReference type="Pfam" id="PF08843">
    <property type="entry name" value="AbiEii"/>
    <property type="match status" value="1"/>
</dbReference>
<evidence type="ECO:0008006" key="3">
    <source>
        <dbReference type="Google" id="ProtNLM"/>
    </source>
</evidence>
<gene>
    <name evidence="1" type="ORF">GHC57_06025</name>
</gene>
<evidence type="ECO:0000313" key="2">
    <source>
        <dbReference type="Proteomes" id="UP000434582"/>
    </source>
</evidence>
<reference evidence="1 2" key="1">
    <citation type="submission" date="2019-10" db="EMBL/GenBank/DDBJ databases">
        <title>Draft whole-genome sequence of the purple nonsulfur photosynthetic bacterium Roseospira navarrensis DSM 15114.</title>
        <authorList>
            <person name="Kyndt J.A."/>
            <person name="Meyer T.E."/>
        </authorList>
    </citation>
    <scope>NUCLEOTIDE SEQUENCE [LARGE SCALE GENOMIC DNA]</scope>
    <source>
        <strain evidence="1 2">DSM 15114</strain>
    </source>
</reference>
<dbReference type="EMBL" id="WIVE01000012">
    <property type="protein sequence ID" value="MQX36072.1"/>
    <property type="molecule type" value="Genomic_DNA"/>
</dbReference>
<protein>
    <recommendedName>
        <fullName evidence="3">Nucleotidyl transferase AbiEii/AbiGii toxin family protein</fullName>
    </recommendedName>
</protein>
<dbReference type="RefSeq" id="WP_153342204.1">
    <property type="nucleotide sequence ID" value="NZ_WIVE01000012.1"/>
</dbReference>
<dbReference type="Proteomes" id="UP000434582">
    <property type="component" value="Unassembled WGS sequence"/>
</dbReference>